<feature type="transmembrane region" description="Helical" evidence="6">
    <location>
        <begin position="359"/>
        <end position="377"/>
    </location>
</feature>
<feature type="domain" description="Major facilitator superfamily (MFS) profile" evidence="7">
    <location>
        <begin position="63"/>
        <end position="474"/>
    </location>
</feature>
<evidence type="ECO:0000256" key="1">
    <source>
        <dbReference type="ARBA" id="ARBA00004141"/>
    </source>
</evidence>
<evidence type="ECO:0000313" key="9">
    <source>
        <dbReference type="Proteomes" id="UP000283895"/>
    </source>
</evidence>
<feature type="transmembrane region" description="Helical" evidence="6">
    <location>
        <begin position="155"/>
        <end position="179"/>
    </location>
</feature>
<keyword evidence="9" id="KW-1185">Reference proteome</keyword>
<feature type="transmembrane region" description="Helical" evidence="6">
    <location>
        <begin position="59"/>
        <end position="76"/>
    </location>
</feature>
<dbReference type="SUPFAM" id="SSF103473">
    <property type="entry name" value="MFS general substrate transporter"/>
    <property type="match status" value="1"/>
</dbReference>
<keyword evidence="2" id="KW-0813">Transport</keyword>
<comment type="caution">
    <text evidence="8">The sequence shown here is derived from an EMBL/GenBank/DDBJ whole genome shotgun (WGS) entry which is preliminary data.</text>
</comment>
<evidence type="ECO:0000256" key="3">
    <source>
        <dbReference type="ARBA" id="ARBA00022692"/>
    </source>
</evidence>
<evidence type="ECO:0000313" key="8">
    <source>
        <dbReference type="EMBL" id="ROV94964.1"/>
    </source>
</evidence>
<dbReference type="PANTHER" id="PTHR43791">
    <property type="entry name" value="PERMEASE-RELATED"/>
    <property type="match status" value="1"/>
</dbReference>
<dbReference type="AlphaFoldDB" id="A0A423VV48"/>
<feature type="transmembrane region" description="Helical" evidence="6">
    <location>
        <begin position="383"/>
        <end position="405"/>
    </location>
</feature>
<name>A0A423VV48_9PEZI</name>
<dbReference type="GO" id="GO:0022857">
    <property type="term" value="F:transmembrane transporter activity"/>
    <property type="evidence" value="ECO:0007669"/>
    <property type="project" value="InterPro"/>
</dbReference>
<feature type="transmembrane region" description="Helical" evidence="6">
    <location>
        <begin position="223"/>
        <end position="243"/>
    </location>
</feature>
<dbReference type="EMBL" id="LKEA01000038">
    <property type="protein sequence ID" value="ROV94964.1"/>
    <property type="molecule type" value="Genomic_DNA"/>
</dbReference>
<dbReference type="GO" id="GO:0016020">
    <property type="term" value="C:membrane"/>
    <property type="evidence" value="ECO:0007669"/>
    <property type="project" value="UniProtKB-SubCell"/>
</dbReference>
<keyword evidence="5 6" id="KW-0472">Membrane</keyword>
<feature type="transmembrane region" description="Helical" evidence="6">
    <location>
        <begin position="191"/>
        <end position="211"/>
    </location>
</feature>
<evidence type="ECO:0000256" key="4">
    <source>
        <dbReference type="ARBA" id="ARBA00022989"/>
    </source>
</evidence>
<dbReference type="InterPro" id="IPR036259">
    <property type="entry name" value="MFS_trans_sf"/>
</dbReference>
<evidence type="ECO:0000256" key="6">
    <source>
        <dbReference type="SAM" id="Phobius"/>
    </source>
</evidence>
<dbReference type="OrthoDB" id="6730379at2759"/>
<evidence type="ECO:0000256" key="2">
    <source>
        <dbReference type="ARBA" id="ARBA00022448"/>
    </source>
</evidence>
<dbReference type="PROSITE" id="PS50850">
    <property type="entry name" value="MFS"/>
    <property type="match status" value="1"/>
</dbReference>
<dbReference type="PANTHER" id="PTHR43791:SF63">
    <property type="entry name" value="HIGH AFFINITY CYSTEINE TRANSPORTER"/>
    <property type="match status" value="1"/>
</dbReference>
<evidence type="ECO:0000256" key="5">
    <source>
        <dbReference type="ARBA" id="ARBA00023136"/>
    </source>
</evidence>
<keyword evidence="3 6" id="KW-0812">Transmembrane</keyword>
<proteinExistence type="predicted"/>
<dbReference type="Proteomes" id="UP000283895">
    <property type="component" value="Unassembled WGS sequence"/>
</dbReference>
<feature type="transmembrane region" description="Helical" evidence="6">
    <location>
        <begin position="417"/>
        <end position="436"/>
    </location>
</feature>
<feature type="transmembrane region" description="Helical" evidence="6">
    <location>
        <begin position="448"/>
        <end position="470"/>
    </location>
</feature>
<dbReference type="Pfam" id="PF07690">
    <property type="entry name" value="MFS_1"/>
    <property type="match status" value="1"/>
</dbReference>
<evidence type="ECO:0000259" key="7">
    <source>
        <dbReference type="PROSITE" id="PS50850"/>
    </source>
</evidence>
<feature type="transmembrane region" description="Helical" evidence="6">
    <location>
        <begin position="127"/>
        <end position="148"/>
    </location>
</feature>
<sequence>MASSKSPLEATTSSEDGDGSVVVVPKLLDRYADESYKLLSQVRVEPPTPEEVERIRKKCVRWVIPFICIGYHLMYVDKQTLGSSSILGILDDAHLSTSQYNWLSSVFYLGYLVAEIPQNMALQRFPVAKYLSINLVIWGAILLLHIPCNSFASLLVVRILLGLAEACIVPAFLIILSMFFTYDEQGVLMQIMWACGNSSPITSGLLSYGVLFINTGSFAPWKWFMVITGGTTVVYGILIWFLFPDNPASAHFLTKEERAQSIMRIASNHSGIEQKRFKKSQFVEALQDPKTWLFFLHAWSQEMANGMTNQYSLIIKSFGFSTLETTLLGCINGLTAIASLGAAAIILSKTKNARAWLSAAAYILPIISCILLITLPWSNRAGLLAAIYIRAPGGIAYSVVMIWAANCSAGHTKKTTVIALYHVGYGLGNILSPQLFQEKYKPRYIVTWWVILWVACVLPLLVVLYLRYYLNKENKRRDSLAQRGEVRETGVVEHVDESGNRTEELVDARQLDLTDRENLAFRYVL</sequence>
<feature type="transmembrane region" description="Helical" evidence="6">
    <location>
        <begin position="326"/>
        <end position="347"/>
    </location>
</feature>
<keyword evidence="4 6" id="KW-1133">Transmembrane helix</keyword>
<dbReference type="InterPro" id="IPR011701">
    <property type="entry name" value="MFS"/>
</dbReference>
<gene>
    <name evidence="8" type="ORF">VMCG_08321</name>
</gene>
<protein>
    <recommendedName>
        <fullName evidence="7">Major facilitator superfamily (MFS) profile domain-containing protein</fullName>
    </recommendedName>
</protein>
<dbReference type="InterPro" id="IPR020846">
    <property type="entry name" value="MFS_dom"/>
</dbReference>
<comment type="subcellular location">
    <subcellularLocation>
        <location evidence="1">Membrane</location>
        <topology evidence="1">Multi-pass membrane protein</topology>
    </subcellularLocation>
</comment>
<organism evidence="8 9">
    <name type="scientific">Cytospora schulzeri</name>
    <dbReference type="NCBI Taxonomy" id="448051"/>
    <lineage>
        <taxon>Eukaryota</taxon>
        <taxon>Fungi</taxon>
        <taxon>Dikarya</taxon>
        <taxon>Ascomycota</taxon>
        <taxon>Pezizomycotina</taxon>
        <taxon>Sordariomycetes</taxon>
        <taxon>Sordariomycetidae</taxon>
        <taxon>Diaporthales</taxon>
        <taxon>Cytosporaceae</taxon>
        <taxon>Cytospora</taxon>
    </lineage>
</organism>
<dbReference type="Gene3D" id="1.20.1250.20">
    <property type="entry name" value="MFS general substrate transporter like domains"/>
    <property type="match status" value="2"/>
</dbReference>
<accession>A0A423VV48</accession>
<reference evidence="8 9" key="1">
    <citation type="submission" date="2015-09" db="EMBL/GenBank/DDBJ databases">
        <title>Host preference determinants of Valsa canker pathogens revealed by comparative genomics.</title>
        <authorList>
            <person name="Yin Z."/>
            <person name="Huang L."/>
        </authorList>
    </citation>
    <scope>NUCLEOTIDE SEQUENCE [LARGE SCALE GENOMIC DNA]</scope>
    <source>
        <strain evidence="8 9">03-1</strain>
    </source>
</reference>
<dbReference type="STRING" id="356882.A0A423VV48"/>